<protein>
    <submittedName>
        <fullName evidence="2">Uncharacterized protein</fullName>
    </submittedName>
</protein>
<keyword evidence="3" id="KW-1185">Reference proteome</keyword>
<sequence>MSSPRLNLQPCLTTFLFTLFPFSHEAEGEREREREIKEELNSILSSPTTILICDSVFLIALLYLQTQSSPFEL</sequence>
<accession>A0ABD0VUZ2</accession>
<comment type="caution">
    <text evidence="2">The sequence shown here is derived from an EMBL/GenBank/DDBJ whole genome shotgun (WGS) entry which is preliminary data.</text>
</comment>
<proteinExistence type="predicted"/>
<dbReference type="EMBL" id="JANQDX010000001">
    <property type="protein sequence ID" value="KAL0929079.1"/>
    <property type="molecule type" value="Genomic_DNA"/>
</dbReference>
<name>A0ABD0VUZ2_DENTH</name>
<organism evidence="2 3">
    <name type="scientific">Dendrobium thyrsiflorum</name>
    <name type="common">Pinecone-like raceme dendrobium</name>
    <name type="synonym">Orchid</name>
    <dbReference type="NCBI Taxonomy" id="117978"/>
    <lineage>
        <taxon>Eukaryota</taxon>
        <taxon>Viridiplantae</taxon>
        <taxon>Streptophyta</taxon>
        <taxon>Embryophyta</taxon>
        <taxon>Tracheophyta</taxon>
        <taxon>Spermatophyta</taxon>
        <taxon>Magnoliopsida</taxon>
        <taxon>Liliopsida</taxon>
        <taxon>Asparagales</taxon>
        <taxon>Orchidaceae</taxon>
        <taxon>Epidendroideae</taxon>
        <taxon>Malaxideae</taxon>
        <taxon>Dendrobiinae</taxon>
        <taxon>Dendrobium</taxon>
    </lineage>
</organism>
<evidence type="ECO:0000256" key="1">
    <source>
        <dbReference type="SAM" id="SignalP"/>
    </source>
</evidence>
<feature type="signal peptide" evidence="1">
    <location>
        <begin position="1"/>
        <end position="28"/>
    </location>
</feature>
<reference evidence="2 3" key="1">
    <citation type="journal article" date="2024" name="Plant Biotechnol. J.">
        <title>Dendrobium thyrsiflorum genome and its molecular insights into genes involved in important horticultural traits.</title>
        <authorList>
            <person name="Chen B."/>
            <person name="Wang J.Y."/>
            <person name="Zheng P.J."/>
            <person name="Li K.L."/>
            <person name="Liang Y.M."/>
            <person name="Chen X.F."/>
            <person name="Zhang C."/>
            <person name="Zhao X."/>
            <person name="He X."/>
            <person name="Zhang G.Q."/>
            <person name="Liu Z.J."/>
            <person name="Xu Q."/>
        </authorList>
    </citation>
    <scope>NUCLEOTIDE SEQUENCE [LARGE SCALE GENOMIC DNA]</scope>
    <source>
        <strain evidence="2">GZMU011</strain>
    </source>
</reference>
<feature type="chain" id="PRO_5044797650" evidence="1">
    <location>
        <begin position="29"/>
        <end position="73"/>
    </location>
</feature>
<keyword evidence="1" id="KW-0732">Signal</keyword>
<evidence type="ECO:0000313" key="3">
    <source>
        <dbReference type="Proteomes" id="UP001552299"/>
    </source>
</evidence>
<evidence type="ECO:0000313" key="2">
    <source>
        <dbReference type="EMBL" id="KAL0929079.1"/>
    </source>
</evidence>
<gene>
    <name evidence="2" type="ORF">M5K25_001019</name>
</gene>
<dbReference type="AlphaFoldDB" id="A0ABD0VUZ2"/>
<dbReference type="Proteomes" id="UP001552299">
    <property type="component" value="Unassembled WGS sequence"/>
</dbReference>